<evidence type="ECO:0000313" key="4">
    <source>
        <dbReference type="Proteomes" id="UP000322245"/>
    </source>
</evidence>
<organism evidence="3 4">
    <name type="scientific">Cryptococcus floricola</name>
    <dbReference type="NCBI Taxonomy" id="2591691"/>
    <lineage>
        <taxon>Eukaryota</taxon>
        <taxon>Fungi</taxon>
        <taxon>Dikarya</taxon>
        <taxon>Basidiomycota</taxon>
        <taxon>Agaricomycotina</taxon>
        <taxon>Tremellomycetes</taxon>
        <taxon>Tremellales</taxon>
        <taxon>Cryptococcaceae</taxon>
        <taxon>Cryptococcus</taxon>
    </lineage>
</organism>
<dbReference type="InterPro" id="IPR050951">
    <property type="entry name" value="Retrovirus_Pol_polyprotein"/>
</dbReference>
<feature type="domain" description="Integrase catalytic" evidence="2">
    <location>
        <begin position="1"/>
        <end position="139"/>
    </location>
</feature>
<dbReference type="GO" id="GO:0003723">
    <property type="term" value="F:RNA binding"/>
    <property type="evidence" value="ECO:0007669"/>
    <property type="project" value="UniProtKB-KW"/>
</dbReference>
<comment type="caution">
    <text evidence="3">The sequence shown here is derived from an EMBL/GenBank/DDBJ whole genome shotgun (WGS) entry which is preliminary data.</text>
</comment>
<dbReference type="InterPro" id="IPR036397">
    <property type="entry name" value="RNaseH_sf"/>
</dbReference>
<proteinExistence type="predicted"/>
<dbReference type="PANTHER" id="PTHR37984:SF5">
    <property type="entry name" value="PROTEIN NYNRIN-LIKE"/>
    <property type="match status" value="1"/>
</dbReference>
<name>A0A5D3B5U8_9TREE</name>
<evidence type="ECO:0000313" key="3">
    <source>
        <dbReference type="EMBL" id="TYJ58019.1"/>
    </source>
</evidence>
<evidence type="ECO:0000259" key="2">
    <source>
        <dbReference type="PROSITE" id="PS50994"/>
    </source>
</evidence>
<evidence type="ECO:0000256" key="1">
    <source>
        <dbReference type="ARBA" id="ARBA00022884"/>
    </source>
</evidence>
<dbReference type="PROSITE" id="PS50994">
    <property type="entry name" value="INTEGRASE"/>
    <property type="match status" value="1"/>
</dbReference>
<dbReference type="Proteomes" id="UP000322245">
    <property type="component" value="Unassembled WGS sequence"/>
</dbReference>
<reference evidence="3 4" key="1">
    <citation type="submission" date="2017-05" db="EMBL/GenBank/DDBJ databases">
        <title>The Genome Sequence of Tsuchiyaea wingfieldii DSM 27421.</title>
        <authorList>
            <person name="Cuomo C."/>
            <person name="Passer A."/>
            <person name="Billmyre B."/>
            <person name="Heitman J."/>
        </authorList>
    </citation>
    <scope>NUCLEOTIDE SEQUENCE [LARGE SCALE GENOMIC DNA]</scope>
    <source>
        <strain evidence="3 4">DSM 27421</strain>
    </source>
</reference>
<sequence length="139" mass="15578">FAAIGIDFVGPLPESHSFDNLIVTTEPLTGWVALIPSVTTITLSAFAQLYYDNWVSKFGLPTPIISDRDKLFTAGAWKRLNELLGTKLKMSTVYHLQTDGIPERSNKTVTQALRAWTDDQGRHWSDHLQRVAFAMNNSN</sequence>
<keyword evidence="1" id="KW-0694">RNA-binding</keyword>
<gene>
    <name evidence="3" type="ORF">B9479_001378</name>
</gene>
<keyword evidence="4" id="KW-1185">Reference proteome</keyword>
<feature type="non-terminal residue" evidence="3">
    <location>
        <position position="1"/>
    </location>
</feature>
<dbReference type="PANTHER" id="PTHR37984">
    <property type="entry name" value="PROTEIN CBG26694"/>
    <property type="match status" value="1"/>
</dbReference>
<dbReference type="Gene3D" id="3.30.420.10">
    <property type="entry name" value="Ribonuclease H-like superfamily/Ribonuclease H"/>
    <property type="match status" value="1"/>
</dbReference>
<dbReference type="GO" id="GO:0015074">
    <property type="term" value="P:DNA integration"/>
    <property type="evidence" value="ECO:0007669"/>
    <property type="project" value="InterPro"/>
</dbReference>
<dbReference type="AlphaFoldDB" id="A0A5D3B5U8"/>
<protein>
    <recommendedName>
        <fullName evidence="2">Integrase catalytic domain-containing protein</fullName>
    </recommendedName>
</protein>
<accession>A0A5D3B5U8</accession>
<dbReference type="InterPro" id="IPR012337">
    <property type="entry name" value="RNaseH-like_sf"/>
</dbReference>
<dbReference type="GO" id="GO:0005634">
    <property type="term" value="C:nucleus"/>
    <property type="evidence" value="ECO:0007669"/>
    <property type="project" value="UniProtKB-ARBA"/>
</dbReference>
<dbReference type="InterPro" id="IPR001584">
    <property type="entry name" value="Integrase_cat-core"/>
</dbReference>
<dbReference type="EMBL" id="NIDF01000008">
    <property type="protein sequence ID" value="TYJ58019.1"/>
    <property type="molecule type" value="Genomic_DNA"/>
</dbReference>
<dbReference type="SUPFAM" id="SSF53098">
    <property type="entry name" value="Ribonuclease H-like"/>
    <property type="match status" value="1"/>
</dbReference>